<proteinExistence type="predicted"/>
<evidence type="ECO:0000313" key="7">
    <source>
        <dbReference type="Proteomes" id="UP000324897"/>
    </source>
</evidence>
<dbReference type="AlphaFoldDB" id="A0A5J9V704"/>
<keyword evidence="4 5" id="KW-0472">Membrane</keyword>
<dbReference type="Gramene" id="TVU31696">
    <property type="protein sequence ID" value="TVU31696"/>
    <property type="gene ID" value="EJB05_23394"/>
</dbReference>
<dbReference type="NCBIfam" id="TIGR01571">
    <property type="entry name" value="A_thal_Cys_rich"/>
    <property type="match status" value="1"/>
</dbReference>
<evidence type="ECO:0000256" key="1">
    <source>
        <dbReference type="ARBA" id="ARBA00004370"/>
    </source>
</evidence>
<feature type="transmembrane region" description="Helical" evidence="5">
    <location>
        <begin position="51"/>
        <end position="74"/>
    </location>
</feature>
<keyword evidence="2 5" id="KW-0812">Transmembrane</keyword>
<comment type="caution">
    <text evidence="6">The sequence shown here is derived from an EMBL/GenBank/DDBJ whole genome shotgun (WGS) entry which is preliminary data.</text>
</comment>
<dbReference type="Proteomes" id="UP000324897">
    <property type="component" value="Chromosome 1"/>
</dbReference>
<organism evidence="6 7">
    <name type="scientific">Eragrostis curvula</name>
    <name type="common">weeping love grass</name>
    <dbReference type="NCBI Taxonomy" id="38414"/>
    <lineage>
        <taxon>Eukaryota</taxon>
        <taxon>Viridiplantae</taxon>
        <taxon>Streptophyta</taxon>
        <taxon>Embryophyta</taxon>
        <taxon>Tracheophyta</taxon>
        <taxon>Spermatophyta</taxon>
        <taxon>Magnoliopsida</taxon>
        <taxon>Liliopsida</taxon>
        <taxon>Poales</taxon>
        <taxon>Poaceae</taxon>
        <taxon>PACMAD clade</taxon>
        <taxon>Chloridoideae</taxon>
        <taxon>Eragrostideae</taxon>
        <taxon>Eragrostidinae</taxon>
        <taxon>Eragrostis</taxon>
    </lineage>
</organism>
<keyword evidence="7" id="KW-1185">Reference proteome</keyword>
<evidence type="ECO:0000256" key="2">
    <source>
        <dbReference type="ARBA" id="ARBA00022692"/>
    </source>
</evidence>
<dbReference type="EMBL" id="RWGY01000011">
    <property type="protein sequence ID" value="TVU31696.1"/>
    <property type="molecule type" value="Genomic_DNA"/>
</dbReference>
<dbReference type="OrthoDB" id="1045822at2759"/>
<name>A0A5J9V704_9POAL</name>
<protein>
    <submittedName>
        <fullName evidence="6">Uncharacterized protein</fullName>
    </submittedName>
</protein>
<reference evidence="6 7" key="1">
    <citation type="journal article" date="2019" name="Sci. Rep.">
        <title>A high-quality genome of Eragrostis curvula grass provides insights into Poaceae evolution and supports new strategies to enhance forage quality.</title>
        <authorList>
            <person name="Carballo J."/>
            <person name="Santos B.A.C.M."/>
            <person name="Zappacosta D."/>
            <person name="Garbus I."/>
            <person name="Selva J.P."/>
            <person name="Gallo C.A."/>
            <person name="Diaz A."/>
            <person name="Albertini E."/>
            <person name="Caccamo M."/>
            <person name="Echenique V."/>
        </authorList>
    </citation>
    <scope>NUCLEOTIDE SEQUENCE [LARGE SCALE GENOMIC DNA]</scope>
    <source>
        <strain evidence="7">cv. Victoria</strain>
        <tissue evidence="6">Leaf</tissue>
    </source>
</reference>
<dbReference type="Pfam" id="PF04749">
    <property type="entry name" value="PLAC8"/>
    <property type="match status" value="1"/>
</dbReference>
<evidence type="ECO:0000313" key="6">
    <source>
        <dbReference type="EMBL" id="TVU31696.1"/>
    </source>
</evidence>
<evidence type="ECO:0000256" key="4">
    <source>
        <dbReference type="ARBA" id="ARBA00023136"/>
    </source>
</evidence>
<feature type="transmembrane region" description="Helical" evidence="5">
    <location>
        <begin position="22"/>
        <end position="39"/>
    </location>
</feature>
<gene>
    <name evidence="6" type="ORF">EJB05_23394</name>
</gene>
<sequence>MVKLLNYLGLTGESVSVPQNHLFLYVLGWTGLLCPCVLFGRNAEATAGVPWMRACTCHVICVEGCVALAILTAVMYGVGVITPHSISYLIGEGLASCWIISSHCCFYRARENLQKKYHLKNSPCDPKLVHCCLHWCANCQEHRERKARLPAYSVAPVTIVNPPPVQEMSMAEMNPSAAAPEKEAPKAEHDIVEVVPL</sequence>
<feature type="non-terminal residue" evidence="6">
    <location>
        <position position="1"/>
    </location>
</feature>
<dbReference type="InterPro" id="IPR006461">
    <property type="entry name" value="PLAC_motif_containing"/>
</dbReference>
<comment type="subcellular location">
    <subcellularLocation>
        <location evidence="1">Membrane</location>
    </subcellularLocation>
</comment>
<keyword evidence="3 5" id="KW-1133">Transmembrane helix</keyword>
<feature type="transmembrane region" description="Helical" evidence="5">
    <location>
        <begin position="86"/>
        <end position="107"/>
    </location>
</feature>
<accession>A0A5J9V704</accession>
<dbReference type="GO" id="GO:0016020">
    <property type="term" value="C:membrane"/>
    <property type="evidence" value="ECO:0007669"/>
    <property type="project" value="UniProtKB-SubCell"/>
</dbReference>
<evidence type="ECO:0000256" key="3">
    <source>
        <dbReference type="ARBA" id="ARBA00022989"/>
    </source>
</evidence>
<evidence type="ECO:0000256" key="5">
    <source>
        <dbReference type="SAM" id="Phobius"/>
    </source>
</evidence>
<dbReference type="PANTHER" id="PTHR15907">
    <property type="entry name" value="DUF614 FAMILY PROTEIN-RELATED"/>
    <property type="match status" value="1"/>
</dbReference>